<proteinExistence type="predicted"/>
<keyword evidence="2" id="KW-1185">Reference proteome</keyword>
<gene>
    <name evidence="1" type="ORF">PGT21_031457</name>
</gene>
<reference evidence="1 2" key="1">
    <citation type="submission" date="2019-05" db="EMBL/GenBank/DDBJ databases">
        <title>Emergence of the Ug99 lineage of the wheat stem rust pathogen through somatic hybridization.</title>
        <authorList>
            <person name="Li F."/>
            <person name="Upadhyaya N.M."/>
            <person name="Sperschneider J."/>
            <person name="Matny O."/>
            <person name="Nguyen-Phuc H."/>
            <person name="Mago R."/>
            <person name="Raley C."/>
            <person name="Miller M.E."/>
            <person name="Silverstein K.A.T."/>
            <person name="Henningsen E."/>
            <person name="Hirsch C.D."/>
            <person name="Visser B."/>
            <person name="Pretorius Z.A."/>
            <person name="Steffenson B.J."/>
            <person name="Schwessinger B."/>
            <person name="Dodds P.N."/>
            <person name="Figueroa M."/>
        </authorList>
    </citation>
    <scope>NUCLEOTIDE SEQUENCE [LARGE SCALE GENOMIC DNA]</scope>
    <source>
        <strain evidence="1">21-0</strain>
    </source>
</reference>
<dbReference type="OrthoDB" id="2504073at2759"/>
<comment type="caution">
    <text evidence="1">The sequence shown here is derived from an EMBL/GenBank/DDBJ whole genome shotgun (WGS) entry which is preliminary data.</text>
</comment>
<dbReference type="Proteomes" id="UP000324748">
    <property type="component" value="Unassembled WGS sequence"/>
</dbReference>
<dbReference type="EMBL" id="VSWC01000105">
    <property type="protein sequence ID" value="KAA1087431.1"/>
    <property type="molecule type" value="Genomic_DNA"/>
</dbReference>
<dbReference type="AlphaFoldDB" id="A0A5B0NDP7"/>
<evidence type="ECO:0000313" key="2">
    <source>
        <dbReference type="Proteomes" id="UP000324748"/>
    </source>
</evidence>
<sequence>MIASSLLPHPTTSSYAGNSARFQYNFERLDEELSVLLSISAKQKLIHEPTPSSSC</sequence>
<protein>
    <submittedName>
        <fullName evidence="1">Uncharacterized protein</fullName>
    </submittedName>
</protein>
<accession>A0A5B0NDP7</accession>
<evidence type="ECO:0000313" key="1">
    <source>
        <dbReference type="EMBL" id="KAA1087431.1"/>
    </source>
</evidence>
<organism evidence="1 2">
    <name type="scientific">Puccinia graminis f. sp. tritici</name>
    <dbReference type="NCBI Taxonomy" id="56615"/>
    <lineage>
        <taxon>Eukaryota</taxon>
        <taxon>Fungi</taxon>
        <taxon>Dikarya</taxon>
        <taxon>Basidiomycota</taxon>
        <taxon>Pucciniomycotina</taxon>
        <taxon>Pucciniomycetes</taxon>
        <taxon>Pucciniales</taxon>
        <taxon>Pucciniaceae</taxon>
        <taxon>Puccinia</taxon>
    </lineage>
</organism>
<name>A0A5B0NDP7_PUCGR</name>